<dbReference type="RefSeq" id="WP_165600361.1">
    <property type="nucleotide sequence ID" value="NZ_SORZ01000001.1"/>
</dbReference>
<evidence type="ECO:0000256" key="1">
    <source>
        <dbReference type="SAM" id="Coils"/>
    </source>
</evidence>
<gene>
    <name evidence="2" type="primary">cas7e</name>
    <name evidence="2" type="ORF">E3202_03585</name>
</gene>
<dbReference type="NCBIfam" id="TIGR01869">
    <property type="entry name" value="casC_Cse4"/>
    <property type="match status" value="1"/>
</dbReference>
<evidence type="ECO:0000313" key="3">
    <source>
        <dbReference type="Proteomes" id="UP000315037"/>
    </source>
</evidence>
<proteinExistence type="predicted"/>
<sequence>MFPRFLQIHTLHNYTAALLNRDDAGQAKRLPYGNALRTRISSQCLKRHWRETGPLSKKELPALPASLRSRKLVAKEMRQPLEGQIDKEILEAIESVFQKLVYGGKGDTSRQPLLLGVPEVKYLAAQFRKVAEEAVAEGDDAKQAKKRAEDLFESVKDGLKAMRETTQVPAGLAAALFGRMITSDTEANIEAPVYVAHSFTTHASEDEDDYFTVVDDLAEDETGASYIGETELTSGLFYGYTVINIPGLVANLTGISEEEQAEKLTPEQYELAGEVVRRLIHAIAEVSPGAKLGSTAPFGYATTVLVEAGDRQPRSLAGAFRKPTAPRFEEANKAMTDHLAELEENYATNEARRFMSLDKTSEFTGAQRMLLPSLAEWAKDVVISQVPANGHS</sequence>
<organism evidence="2 3">
    <name type="scientific">Oecophyllibacter saccharovorans</name>
    <dbReference type="NCBI Taxonomy" id="2558360"/>
    <lineage>
        <taxon>Bacteria</taxon>
        <taxon>Pseudomonadati</taxon>
        <taxon>Pseudomonadota</taxon>
        <taxon>Alphaproteobacteria</taxon>
        <taxon>Acetobacterales</taxon>
        <taxon>Acetobacteraceae</taxon>
        <taxon>Oecophyllibacter</taxon>
    </lineage>
</organism>
<evidence type="ECO:0000313" key="2">
    <source>
        <dbReference type="EMBL" id="TPW36000.1"/>
    </source>
</evidence>
<dbReference type="InterPro" id="IPR010148">
    <property type="entry name" value="CRISPR-assoc_prot_CT1975"/>
</dbReference>
<dbReference type="Pfam" id="PF09344">
    <property type="entry name" value="Cas_CT1975"/>
    <property type="match status" value="1"/>
</dbReference>
<feature type="coiled-coil region" evidence="1">
    <location>
        <begin position="325"/>
        <end position="352"/>
    </location>
</feature>
<keyword evidence="3" id="KW-1185">Reference proteome</keyword>
<name>A0A506URM5_9PROT</name>
<dbReference type="AlphaFoldDB" id="A0A506URM5"/>
<reference evidence="2 3" key="1">
    <citation type="submission" date="2019-03" db="EMBL/GenBank/DDBJ databases">
        <title>The complete genome sequence of Neokomagataea sp. Jb2 NBRC113641.</title>
        <authorList>
            <person name="Chua K.-O."/>
            <person name="Chan K.-G."/>
            <person name="See-Too W.-S."/>
        </authorList>
    </citation>
    <scope>NUCLEOTIDE SEQUENCE [LARGE SCALE GENOMIC DNA]</scope>
    <source>
        <strain evidence="2 3">Jb2</strain>
    </source>
</reference>
<dbReference type="Proteomes" id="UP000315037">
    <property type="component" value="Unassembled WGS sequence"/>
</dbReference>
<keyword evidence="1" id="KW-0175">Coiled coil</keyword>
<protein>
    <submittedName>
        <fullName evidence="2">Type I-E CRISPR-associated protein Cas7/Cse4/CasC</fullName>
    </submittedName>
</protein>
<comment type="caution">
    <text evidence="2">The sequence shown here is derived from an EMBL/GenBank/DDBJ whole genome shotgun (WGS) entry which is preliminary data.</text>
</comment>
<accession>A0A506URM5</accession>
<dbReference type="EMBL" id="SORZ01000001">
    <property type="protein sequence ID" value="TPW36000.1"/>
    <property type="molecule type" value="Genomic_DNA"/>
</dbReference>